<accession>A0AAF0TUF9</accession>
<organism evidence="1 2">
    <name type="scientific">Solanum verrucosum</name>
    <dbReference type="NCBI Taxonomy" id="315347"/>
    <lineage>
        <taxon>Eukaryota</taxon>
        <taxon>Viridiplantae</taxon>
        <taxon>Streptophyta</taxon>
        <taxon>Embryophyta</taxon>
        <taxon>Tracheophyta</taxon>
        <taxon>Spermatophyta</taxon>
        <taxon>Magnoliopsida</taxon>
        <taxon>eudicotyledons</taxon>
        <taxon>Gunneridae</taxon>
        <taxon>Pentapetalae</taxon>
        <taxon>asterids</taxon>
        <taxon>lamiids</taxon>
        <taxon>Solanales</taxon>
        <taxon>Solanaceae</taxon>
        <taxon>Solanoideae</taxon>
        <taxon>Solaneae</taxon>
        <taxon>Solanum</taxon>
    </lineage>
</organism>
<reference evidence="1" key="1">
    <citation type="submission" date="2023-08" db="EMBL/GenBank/DDBJ databases">
        <title>A de novo genome assembly of Solanum verrucosum Schlechtendal, a Mexican diploid species geographically isolated from the other diploid A-genome species in potato relatives.</title>
        <authorList>
            <person name="Hosaka K."/>
        </authorList>
    </citation>
    <scope>NUCLEOTIDE SEQUENCE</scope>
    <source>
        <tissue evidence="1">Young leaves</tissue>
    </source>
</reference>
<dbReference type="Proteomes" id="UP001234989">
    <property type="component" value="Chromosome 6"/>
</dbReference>
<keyword evidence="2" id="KW-1185">Reference proteome</keyword>
<dbReference type="AlphaFoldDB" id="A0AAF0TUF9"/>
<dbReference type="InterPro" id="IPR043128">
    <property type="entry name" value="Rev_trsase/Diguanyl_cyclase"/>
</dbReference>
<dbReference type="SUPFAM" id="SSF56672">
    <property type="entry name" value="DNA/RNA polymerases"/>
    <property type="match status" value="1"/>
</dbReference>
<dbReference type="InterPro" id="IPR043502">
    <property type="entry name" value="DNA/RNA_pol_sf"/>
</dbReference>
<evidence type="ECO:0000313" key="1">
    <source>
        <dbReference type="EMBL" id="WMV33036.1"/>
    </source>
</evidence>
<name>A0AAF0TUF9_SOLVR</name>
<dbReference type="PANTHER" id="PTHR34072:SF59">
    <property type="entry name" value="CCHC-TYPE INTEGRASE"/>
    <property type="match status" value="1"/>
</dbReference>
<evidence type="ECO:0000313" key="2">
    <source>
        <dbReference type="Proteomes" id="UP001234989"/>
    </source>
</evidence>
<dbReference type="Gene3D" id="3.10.10.10">
    <property type="entry name" value="HIV Type 1 Reverse Transcriptase, subunit A, domain 1"/>
    <property type="match status" value="1"/>
</dbReference>
<gene>
    <name evidence="1" type="ORF">MTR67_026421</name>
</gene>
<sequence>MGRFISYLRPEKLFPKGYMYHLVRVKDSNSETPLLYWGLHTCYSFCLTFPSQRGNKLVRLIKEEEQLTIQSQQKALAELKEFKEKLKDLLDKGFNKPSVSPWGAPVLFVKNEGIQMDSQKIEVVQHWPIPTSLGDIRSFLGLAGYYRRFVKGFSSIVSPLTRVSLGCVLMQRGKVIAYASVQLKKELNLRQRKWLKFLKDYDMNVLCPPGKNNVVVDALSRLSMGSVAHVKE</sequence>
<protein>
    <submittedName>
        <fullName evidence="1">Uncharacterized protein</fullName>
    </submittedName>
</protein>
<dbReference type="PANTHER" id="PTHR34072">
    <property type="entry name" value="ENZYMATIC POLYPROTEIN-RELATED"/>
    <property type="match status" value="1"/>
</dbReference>
<dbReference type="Gene3D" id="3.30.70.270">
    <property type="match status" value="1"/>
</dbReference>
<dbReference type="EMBL" id="CP133617">
    <property type="protein sequence ID" value="WMV33036.1"/>
    <property type="molecule type" value="Genomic_DNA"/>
</dbReference>
<proteinExistence type="predicted"/>